<evidence type="ECO:0000313" key="1">
    <source>
        <dbReference type="EMBL" id="GFN85908.1"/>
    </source>
</evidence>
<evidence type="ECO:0000313" key="2">
    <source>
        <dbReference type="Proteomes" id="UP000735302"/>
    </source>
</evidence>
<reference evidence="1 2" key="1">
    <citation type="journal article" date="2021" name="Elife">
        <title>Chloroplast acquisition without the gene transfer in kleptoplastic sea slugs, Plakobranchus ocellatus.</title>
        <authorList>
            <person name="Maeda T."/>
            <person name="Takahashi S."/>
            <person name="Yoshida T."/>
            <person name="Shimamura S."/>
            <person name="Takaki Y."/>
            <person name="Nagai Y."/>
            <person name="Toyoda A."/>
            <person name="Suzuki Y."/>
            <person name="Arimoto A."/>
            <person name="Ishii H."/>
            <person name="Satoh N."/>
            <person name="Nishiyama T."/>
            <person name="Hasebe M."/>
            <person name="Maruyama T."/>
            <person name="Minagawa J."/>
            <person name="Obokata J."/>
            <person name="Shigenobu S."/>
        </authorList>
    </citation>
    <scope>NUCLEOTIDE SEQUENCE [LARGE SCALE GENOMIC DNA]</scope>
</reference>
<name>A0AAV3YV48_9GAST</name>
<protein>
    <submittedName>
        <fullName evidence="1">Uncharacterized protein</fullName>
    </submittedName>
</protein>
<keyword evidence="2" id="KW-1185">Reference proteome</keyword>
<dbReference type="EMBL" id="BLXT01001484">
    <property type="protein sequence ID" value="GFN85908.1"/>
    <property type="molecule type" value="Genomic_DNA"/>
</dbReference>
<gene>
    <name evidence="1" type="ORF">PoB_001241400</name>
</gene>
<dbReference type="AlphaFoldDB" id="A0AAV3YV48"/>
<sequence length="101" mass="11499">MSKQEKYTIKNNQVELVPFIDRVKKVREAAAQETRAWLEERQRNTNQANKEVLCRNAGRFPTLNLSLALDGPVFTQTSDDTPAALKFILHFQAPQAAKVPF</sequence>
<proteinExistence type="predicted"/>
<organism evidence="1 2">
    <name type="scientific">Plakobranchus ocellatus</name>
    <dbReference type="NCBI Taxonomy" id="259542"/>
    <lineage>
        <taxon>Eukaryota</taxon>
        <taxon>Metazoa</taxon>
        <taxon>Spiralia</taxon>
        <taxon>Lophotrochozoa</taxon>
        <taxon>Mollusca</taxon>
        <taxon>Gastropoda</taxon>
        <taxon>Heterobranchia</taxon>
        <taxon>Euthyneura</taxon>
        <taxon>Panpulmonata</taxon>
        <taxon>Sacoglossa</taxon>
        <taxon>Placobranchoidea</taxon>
        <taxon>Plakobranchidae</taxon>
        <taxon>Plakobranchus</taxon>
    </lineage>
</organism>
<comment type="caution">
    <text evidence="1">The sequence shown here is derived from an EMBL/GenBank/DDBJ whole genome shotgun (WGS) entry which is preliminary data.</text>
</comment>
<accession>A0AAV3YV48</accession>
<dbReference type="Proteomes" id="UP000735302">
    <property type="component" value="Unassembled WGS sequence"/>
</dbReference>